<name>A0ABU7KGL8_9ACTN</name>
<organism evidence="6 7">
    <name type="scientific">Nocardiopsis codii</name>
    <dbReference type="NCBI Taxonomy" id="3065942"/>
    <lineage>
        <taxon>Bacteria</taxon>
        <taxon>Bacillati</taxon>
        <taxon>Actinomycetota</taxon>
        <taxon>Actinomycetes</taxon>
        <taxon>Streptosporangiales</taxon>
        <taxon>Nocardiopsidaceae</taxon>
        <taxon>Nocardiopsis</taxon>
    </lineage>
</organism>
<protein>
    <submittedName>
        <fullName evidence="6">AraC family transcriptional regulator</fullName>
    </submittedName>
</protein>
<evidence type="ECO:0000256" key="1">
    <source>
        <dbReference type="ARBA" id="ARBA00023015"/>
    </source>
</evidence>
<dbReference type="Gene3D" id="1.10.10.60">
    <property type="entry name" value="Homeodomain-like"/>
    <property type="match status" value="1"/>
</dbReference>
<dbReference type="InterPro" id="IPR018062">
    <property type="entry name" value="HTH_AraC-typ_CS"/>
</dbReference>
<dbReference type="InterPro" id="IPR009057">
    <property type="entry name" value="Homeodomain-like_sf"/>
</dbReference>
<dbReference type="PROSITE" id="PS00041">
    <property type="entry name" value="HTH_ARAC_FAMILY_1"/>
    <property type="match status" value="1"/>
</dbReference>
<dbReference type="EMBL" id="JAUZMY010000047">
    <property type="protein sequence ID" value="MEE2041353.1"/>
    <property type="molecule type" value="Genomic_DNA"/>
</dbReference>
<comment type="caution">
    <text evidence="6">The sequence shown here is derived from an EMBL/GenBank/DDBJ whole genome shotgun (WGS) entry which is preliminary data.</text>
</comment>
<evidence type="ECO:0000256" key="4">
    <source>
        <dbReference type="SAM" id="MobiDB-lite"/>
    </source>
</evidence>
<feature type="region of interest" description="Disordered" evidence="4">
    <location>
        <begin position="1"/>
        <end position="28"/>
    </location>
</feature>
<dbReference type="Proteomes" id="UP001356095">
    <property type="component" value="Unassembled WGS sequence"/>
</dbReference>
<accession>A0ABU7KGL8</accession>
<evidence type="ECO:0000313" key="7">
    <source>
        <dbReference type="Proteomes" id="UP001356095"/>
    </source>
</evidence>
<dbReference type="InterPro" id="IPR018060">
    <property type="entry name" value="HTH_AraC"/>
</dbReference>
<dbReference type="PROSITE" id="PS01124">
    <property type="entry name" value="HTH_ARAC_FAMILY_2"/>
    <property type="match status" value="1"/>
</dbReference>
<keyword evidence="7" id="KW-1185">Reference proteome</keyword>
<evidence type="ECO:0000256" key="2">
    <source>
        <dbReference type="ARBA" id="ARBA00023125"/>
    </source>
</evidence>
<evidence type="ECO:0000256" key="3">
    <source>
        <dbReference type="ARBA" id="ARBA00023163"/>
    </source>
</evidence>
<keyword evidence="1" id="KW-0805">Transcription regulation</keyword>
<dbReference type="InterPro" id="IPR011051">
    <property type="entry name" value="RmlC_Cupin_sf"/>
</dbReference>
<dbReference type="PANTHER" id="PTHR11019">
    <property type="entry name" value="HTH-TYPE TRANSCRIPTIONAL REGULATOR NIMR"/>
    <property type="match status" value="1"/>
</dbReference>
<keyword evidence="3" id="KW-0804">Transcription</keyword>
<evidence type="ECO:0000313" key="6">
    <source>
        <dbReference type="EMBL" id="MEE2041353.1"/>
    </source>
</evidence>
<reference evidence="6 7" key="1">
    <citation type="submission" date="2023-08" db="EMBL/GenBank/DDBJ databases">
        <authorList>
            <person name="Girao M."/>
            <person name="Carvalho M.F."/>
        </authorList>
    </citation>
    <scope>NUCLEOTIDE SEQUENCE [LARGE SCALE GENOMIC DNA]</scope>
    <source>
        <strain evidence="6 7">CT-R113</strain>
    </source>
</reference>
<dbReference type="PANTHER" id="PTHR11019:SF199">
    <property type="entry name" value="HTH-TYPE TRANSCRIPTIONAL REGULATOR NIMR"/>
    <property type="match status" value="1"/>
</dbReference>
<gene>
    <name evidence="6" type="ORF">Q8791_29430</name>
</gene>
<dbReference type="SUPFAM" id="SSF51182">
    <property type="entry name" value="RmlC-like cupins"/>
    <property type="match status" value="1"/>
</dbReference>
<dbReference type="RefSeq" id="WP_330095112.1">
    <property type="nucleotide sequence ID" value="NZ_JAUZMY010000047.1"/>
</dbReference>
<dbReference type="InterPro" id="IPR014710">
    <property type="entry name" value="RmlC-like_jellyroll"/>
</dbReference>
<evidence type="ECO:0000259" key="5">
    <source>
        <dbReference type="PROSITE" id="PS01124"/>
    </source>
</evidence>
<dbReference type="SUPFAM" id="SSF46689">
    <property type="entry name" value="Homeodomain-like"/>
    <property type="match status" value="1"/>
</dbReference>
<dbReference type="Gene3D" id="2.60.120.10">
    <property type="entry name" value="Jelly Rolls"/>
    <property type="match status" value="1"/>
</dbReference>
<dbReference type="InterPro" id="IPR003313">
    <property type="entry name" value="AraC-bd"/>
</dbReference>
<dbReference type="SMART" id="SM00342">
    <property type="entry name" value="HTH_ARAC"/>
    <property type="match status" value="1"/>
</dbReference>
<feature type="domain" description="HTH araC/xylS-type" evidence="5">
    <location>
        <begin position="192"/>
        <end position="289"/>
    </location>
</feature>
<proteinExistence type="predicted"/>
<keyword evidence="2" id="KW-0238">DNA-binding</keyword>
<dbReference type="Pfam" id="PF02311">
    <property type="entry name" value="AraC_binding"/>
    <property type="match status" value="1"/>
</dbReference>
<dbReference type="Pfam" id="PF12833">
    <property type="entry name" value="HTH_18"/>
    <property type="match status" value="1"/>
</dbReference>
<sequence>MSVTEADPSGRRPSSGTPALSGGGAGLGAWRREPSTLVKQAAALPGGAAAPFVIIAESHVPGAPTEWEPHAHPAHELVWVRCGAMTARVGDRVFTVSEGCGLWVPTGEVHAGRLTAKAELHTAFFAPDRTPVAFGGPTAIAMTPVLESLLLHLARTDIEAGARARAEAVVFDVLEPARPQLALQLPGDARADVIAEALLRDPTDDRSLEEWARDLGVSPRTISRAFRTATGLSFAQWRQSLRIHRALTLLSEGCEVQDASERLGYAQTSTFIDAFRRVMGTTPGTYFGASRTAADRNAVSGVRKS</sequence>